<evidence type="ECO:0000256" key="1">
    <source>
        <dbReference type="SAM" id="Phobius"/>
    </source>
</evidence>
<proteinExistence type="predicted"/>
<accession>A0A2D3I6F0</accession>
<protein>
    <submittedName>
        <fullName evidence="2">ORF91</fullName>
    </submittedName>
</protein>
<keyword evidence="1" id="KW-1133">Transmembrane helix</keyword>
<organism evidence="2">
    <name type="scientific">White spot syndrome virus</name>
    <dbReference type="NCBI Taxonomy" id="342409"/>
    <lineage>
        <taxon>Viruses</taxon>
        <taxon>Viruses incertae sedis</taxon>
        <taxon>Naldaviricetes</taxon>
        <taxon>Nimaviridae</taxon>
        <taxon>Whispovirus</taxon>
    </lineage>
</organism>
<evidence type="ECO:0000313" key="2">
    <source>
        <dbReference type="EMBL" id="ATU83991.1"/>
    </source>
</evidence>
<name>A0A2D3I6F0_9VIRU</name>
<reference evidence="2" key="1">
    <citation type="journal article" date="2018" name="Aquaculture">
        <title>Complete genome sequence of a white spot syndrome virus associated with a disease incursion in Australia.</title>
        <authorList>
            <person name="Oakey J."/>
            <person name="Smith C.S."/>
        </authorList>
    </citation>
    <scope>NUCLEOTIDE SEQUENCE [LARGE SCALE GENOMIC DNA]</scope>
    <source>
        <strain evidence="2">WSSV-AU</strain>
    </source>
</reference>
<dbReference type="Proteomes" id="UP000267516">
    <property type="component" value="Segment"/>
</dbReference>
<keyword evidence="1" id="KW-0472">Membrane</keyword>
<feature type="transmembrane region" description="Helical" evidence="1">
    <location>
        <begin position="45"/>
        <end position="68"/>
    </location>
</feature>
<sequence length="70" mass="8684">MFLHLLYWTQYLHSVVQIQKLPPLLFRLLQHLPRLFRSAYFQVPFALIQLLRCHLLFPSLYLSLFFYWML</sequence>
<keyword evidence="1" id="KW-0812">Transmembrane</keyword>
<dbReference type="EMBL" id="MF768985">
    <property type="protein sequence ID" value="ATU83991.1"/>
    <property type="molecule type" value="Genomic_DNA"/>
</dbReference>